<organism evidence="14 15">
    <name type="scientific">Mariprofundus erugo</name>
    <dbReference type="NCBI Taxonomy" id="2528639"/>
    <lineage>
        <taxon>Bacteria</taxon>
        <taxon>Pseudomonadati</taxon>
        <taxon>Pseudomonadota</taxon>
        <taxon>Candidatius Mariprofundia</taxon>
        <taxon>Mariprofundales</taxon>
        <taxon>Mariprofundaceae</taxon>
        <taxon>Mariprofundus</taxon>
    </lineage>
</organism>
<dbReference type="InterPro" id="IPR036890">
    <property type="entry name" value="HATPase_C_sf"/>
</dbReference>
<dbReference type="Pfam" id="PF00072">
    <property type="entry name" value="Response_reg"/>
    <property type="match status" value="1"/>
</dbReference>
<dbReference type="CDD" id="cd17546">
    <property type="entry name" value="REC_hyHK_CKI1_RcsC-like"/>
    <property type="match status" value="1"/>
</dbReference>
<dbReference type="CDD" id="cd16922">
    <property type="entry name" value="HATPase_EvgS-ArcB-TorS-like"/>
    <property type="match status" value="1"/>
</dbReference>
<evidence type="ECO:0000256" key="6">
    <source>
        <dbReference type="ARBA" id="ARBA00022777"/>
    </source>
</evidence>
<dbReference type="Pfam" id="PF00512">
    <property type="entry name" value="HisKA"/>
    <property type="match status" value="1"/>
</dbReference>
<evidence type="ECO:0000313" key="15">
    <source>
        <dbReference type="Proteomes" id="UP000306585"/>
    </source>
</evidence>
<keyword evidence="3 11" id="KW-0597">Phosphoprotein</keyword>
<feature type="domain" description="Response regulatory" evidence="13">
    <location>
        <begin position="490"/>
        <end position="606"/>
    </location>
</feature>
<dbReference type="SMART" id="SM00448">
    <property type="entry name" value="REC"/>
    <property type="match status" value="1"/>
</dbReference>
<dbReference type="SUPFAM" id="SSF47384">
    <property type="entry name" value="Homodimeric domain of signal transducing histidine kinase"/>
    <property type="match status" value="1"/>
</dbReference>
<keyword evidence="5" id="KW-0547">Nucleotide-binding</keyword>
<dbReference type="PROSITE" id="PS50110">
    <property type="entry name" value="RESPONSE_REGULATORY"/>
    <property type="match status" value="1"/>
</dbReference>
<dbReference type="RefSeq" id="WP_138238831.1">
    <property type="nucleotide sequence ID" value="NZ_VBRY01000004.1"/>
</dbReference>
<evidence type="ECO:0000256" key="5">
    <source>
        <dbReference type="ARBA" id="ARBA00022741"/>
    </source>
</evidence>
<protein>
    <recommendedName>
        <fullName evidence="10">Sensory/regulatory protein RpfC</fullName>
        <ecNumber evidence="2">2.7.13.3</ecNumber>
    </recommendedName>
</protein>
<dbReference type="PANTHER" id="PTHR45339">
    <property type="entry name" value="HYBRID SIGNAL TRANSDUCTION HISTIDINE KINASE J"/>
    <property type="match status" value="1"/>
</dbReference>
<proteinExistence type="predicted"/>
<evidence type="ECO:0000256" key="7">
    <source>
        <dbReference type="ARBA" id="ARBA00022840"/>
    </source>
</evidence>
<dbReference type="EC" id="2.7.13.3" evidence="2"/>
<feature type="domain" description="Histidine kinase" evidence="12">
    <location>
        <begin position="240"/>
        <end position="463"/>
    </location>
</feature>
<evidence type="ECO:0000313" key="14">
    <source>
        <dbReference type="EMBL" id="TLS67934.1"/>
    </source>
</evidence>
<dbReference type="CDD" id="cd00082">
    <property type="entry name" value="HisKA"/>
    <property type="match status" value="1"/>
</dbReference>
<evidence type="ECO:0000256" key="4">
    <source>
        <dbReference type="ARBA" id="ARBA00022679"/>
    </source>
</evidence>
<evidence type="ECO:0000256" key="8">
    <source>
        <dbReference type="ARBA" id="ARBA00023012"/>
    </source>
</evidence>
<dbReference type="InterPro" id="IPR004358">
    <property type="entry name" value="Sig_transdc_His_kin-like_C"/>
</dbReference>
<dbReference type="InterPro" id="IPR011006">
    <property type="entry name" value="CheY-like_superfamily"/>
</dbReference>
<comment type="subunit">
    <text evidence="9">At low DSF concentrations, interacts with RpfF.</text>
</comment>
<dbReference type="Proteomes" id="UP000306585">
    <property type="component" value="Unassembled WGS sequence"/>
</dbReference>
<keyword evidence="7" id="KW-0067">ATP-binding</keyword>
<keyword evidence="4" id="KW-0808">Transferase</keyword>
<dbReference type="Gene3D" id="3.30.565.10">
    <property type="entry name" value="Histidine kinase-like ATPase, C-terminal domain"/>
    <property type="match status" value="1"/>
</dbReference>
<sequence length="612" mass="68579">MISELEYLELKKKYEALRRKSIFSSTEQKLINTGYRLERELARFESIYRYSQQLLGQKNITEFAEIAAEAVVDIFELETGVFWLYNDAGHLTYRPVAVSSSLNEAVNWSRFAEWLVSYGYSTESSTVKKILVCSDQEDLLQLDIYRLLVCPLSDSDNRRKGLLIGIVSMQNHRLYDIPAEEYTGSFTVLSQLIGTLLQNRDSREIIHQQISALQQSGAELTKARDAAEAASRAKGNFLANMSHEIRTPMSGIMGMAYLALQTDLSPRQRSYIEKVHHSAENLLGILNDILDISKIESGMLHMESIDFDLDELFDNVVALLEPSTSEKRQALRLKMDANIPSSRLIGDPLRLRQILLNLGNNAIKFTDAGGELVISAELEHQDSDFVILHFTVKDNGIGMTPDQQSRLFQPFSQGDDSTTRKYGGTGLGLAISKQLIEMMQGKIWLESAKDRGSTFHFTVKLQLQHEHNISPPPDTTKAIPEAITHLYGARILVVEDNEINQCLLEDVLNHAGMKVVVVNNGQEALDALSAQAFDGVLMDCQMPVMDGFTATRHIRNQARFDKLPVIAITANAMAGDKEKVLLAGMNDHISKPFNINQMFVTMSKWINSEGGD</sequence>
<evidence type="ECO:0000256" key="1">
    <source>
        <dbReference type="ARBA" id="ARBA00000085"/>
    </source>
</evidence>
<dbReference type="Gene3D" id="3.40.50.2300">
    <property type="match status" value="1"/>
</dbReference>
<dbReference type="PRINTS" id="PR00344">
    <property type="entry name" value="BCTRLSENSOR"/>
</dbReference>
<dbReference type="SUPFAM" id="SSF52172">
    <property type="entry name" value="CheY-like"/>
    <property type="match status" value="1"/>
</dbReference>
<evidence type="ECO:0000256" key="9">
    <source>
        <dbReference type="ARBA" id="ARBA00064003"/>
    </source>
</evidence>
<dbReference type="InterPro" id="IPR001789">
    <property type="entry name" value="Sig_transdc_resp-reg_receiver"/>
</dbReference>
<comment type="caution">
    <text evidence="14">The sequence shown here is derived from an EMBL/GenBank/DDBJ whole genome shotgun (WGS) entry which is preliminary data.</text>
</comment>
<dbReference type="InterPro" id="IPR003661">
    <property type="entry name" value="HisK_dim/P_dom"/>
</dbReference>
<dbReference type="SMART" id="SM00388">
    <property type="entry name" value="HisKA"/>
    <property type="match status" value="1"/>
</dbReference>
<feature type="modified residue" description="4-aspartylphosphate" evidence="11">
    <location>
        <position position="539"/>
    </location>
</feature>
<keyword evidence="15" id="KW-1185">Reference proteome</keyword>
<comment type="catalytic activity">
    <reaction evidence="1">
        <text>ATP + protein L-histidine = ADP + protein N-phospho-L-histidine.</text>
        <dbReference type="EC" id="2.7.13.3"/>
    </reaction>
</comment>
<evidence type="ECO:0000259" key="12">
    <source>
        <dbReference type="PROSITE" id="PS50109"/>
    </source>
</evidence>
<dbReference type="Gene3D" id="1.10.287.130">
    <property type="match status" value="1"/>
</dbReference>
<dbReference type="GO" id="GO:0000155">
    <property type="term" value="F:phosphorelay sensor kinase activity"/>
    <property type="evidence" value="ECO:0007669"/>
    <property type="project" value="InterPro"/>
</dbReference>
<evidence type="ECO:0000259" key="13">
    <source>
        <dbReference type="PROSITE" id="PS50110"/>
    </source>
</evidence>
<dbReference type="PROSITE" id="PS50109">
    <property type="entry name" value="HIS_KIN"/>
    <property type="match status" value="1"/>
</dbReference>
<evidence type="ECO:0000256" key="3">
    <source>
        <dbReference type="ARBA" id="ARBA00022553"/>
    </source>
</evidence>
<dbReference type="InterPro" id="IPR005467">
    <property type="entry name" value="His_kinase_dom"/>
</dbReference>
<dbReference type="InterPro" id="IPR036097">
    <property type="entry name" value="HisK_dim/P_sf"/>
</dbReference>
<dbReference type="FunFam" id="3.30.565.10:FF:000010">
    <property type="entry name" value="Sensor histidine kinase RcsC"/>
    <property type="match status" value="1"/>
</dbReference>
<evidence type="ECO:0000256" key="11">
    <source>
        <dbReference type="PROSITE-ProRule" id="PRU00169"/>
    </source>
</evidence>
<dbReference type="InterPro" id="IPR003594">
    <property type="entry name" value="HATPase_dom"/>
</dbReference>
<dbReference type="GO" id="GO:0005524">
    <property type="term" value="F:ATP binding"/>
    <property type="evidence" value="ECO:0007669"/>
    <property type="project" value="UniProtKB-KW"/>
</dbReference>
<dbReference type="Pfam" id="PF02518">
    <property type="entry name" value="HATPase_c"/>
    <property type="match status" value="1"/>
</dbReference>
<accession>A0A5R9GY76</accession>
<name>A0A5R9GY76_9PROT</name>
<dbReference type="AlphaFoldDB" id="A0A5R9GY76"/>
<keyword evidence="6" id="KW-0418">Kinase</keyword>
<dbReference type="SUPFAM" id="SSF55781">
    <property type="entry name" value="GAF domain-like"/>
    <property type="match status" value="1"/>
</dbReference>
<gene>
    <name evidence="14" type="ORF">FEF65_05680</name>
</gene>
<dbReference type="FunFam" id="1.10.287.130:FF:000002">
    <property type="entry name" value="Two-component osmosensing histidine kinase"/>
    <property type="match status" value="1"/>
</dbReference>
<keyword evidence="8" id="KW-0902">Two-component regulatory system</keyword>
<evidence type="ECO:0000256" key="2">
    <source>
        <dbReference type="ARBA" id="ARBA00012438"/>
    </source>
</evidence>
<dbReference type="SMART" id="SM00387">
    <property type="entry name" value="HATPase_c"/>
    <property type="match status" value="1"/>
</dbReference>
<dbReference type="EMBL" id="VBRY01000004">
    <property type="protein sequence ID" value="TLS67934.1"/>
    <property type="molecule type" value="Genomic_DNA"/>
</dbReference>
<evidence type="ECO:0000256" key="10">
    <source>
        <dbReference type="ARBA" id="ARBA00068150"/>
    </source>
</evidence>
<reference evidence="14 15" key="1">
    <citation type="journal article" date="2019" name="Appl. Environ. Microbiol.">
        <title>Environmental Evidence and Genomic Insight of Iron-oxidizing Bacteria Preference Towards More Corrosion Resistant Stainless Steel at Higher Salinities.</title>
        <authorList>
            <person name="Garrison C.E."/>
            <person name="Price K.A."/>
            <person name="Field E.K."/>
        </authorList>
    </citation>
    <scope>NUCLEOTIDE SEQUENCE [LARGE SCALE GENOMIC DNA]</scope>
    <source>
        <strain evidence="14 15">P3</strain>
    </source>
</reference>
<dbReference type="SUPFAM" id="SSF55874">
    <property type="entry name" value="ATPase domain of HSP90 chaperone/DNA topoisomerase II/histidine kinase"/>
    <property type="match status" value="1"/>
</dbReference>
<dbReference type="PANTHER" id="PTHR45339:SF1">
    <property type="entry name" value="HYBRID SIGNAL TRANSDUCTION HISTIDINE KINASE J"/>
    <property type="match status" value="1"/>
</dbReference>